<sequence>MYLKPTKLAALVLTCSVQCTAAFSNTHEFKDNSLHSELQQTAELNQDFSKPEVLKRTVEQAITQFSASNRTNWSYTLSKYEDEEGDITSSIEQHNALAAKGQRWALLQIDGDKPSTREQERYQKKKAKKDKQKQEQSYSFRLAEIIKMETLQLVSISSDRLKMSFEVNLSQFGEEASSKLQGILHYDLIDKYIEGIEISNTDSFSPMFSADITKLLLEMHFIKIQDSVLPAKNRMVLQGTWAFFTEINEVSEATYSNYEVPEELAKNITRGVEGTEVATPGHN</sequence>
<accession>A0AA48HJI9</accession>
<feature type="region of interest" description="Disordered" evidence="1">
    <location>
        <begin position="113"/>
        <end position="133"/>
    </location>
</feature>
<evidence type="ECO:0000313" key="4">
    <source>
        <dbReference type="Proteomes" id="UP001333710"/>
    </source>
</evidence>
<evidence type="ECO:0000313" key="3">
    <source>
        <dbReference type="EMBL" id="BDX05891.1"/>
    </source>
</evidence>
<dbReference type="AlphaFoldDB" id="A0AA48HJI9"/>
<name>A0AA48HJI9_9ALTE</name>
<keyword evidence="2" id="KW-0732">Signal</keyword>
<evidence type="ECO:0000256" key="1">
    <source>
        <dbReference type="SAM" id="MobiDB-lite"/>
    </source>
</evidence>
<dbReference type="KEGG" id="pmaw:MACH26_14120"/>
<organism evidence="3 4">
    <name type="scientific">Planctobacterium marinum</name>
    <dbReference type="NCBI Taxonomy" id="1631968"/>
    <lineage>
        <taxon>Bacteria</taxon>
        <taxon>Pseudomonadati</taxon>
        <taxon>Pseudomonadota</taxon>
        <taxon>Gammaproteobacteria</taxon>
        <taxon>Alteromonadales</taxon>
        <taxon>Alteromonadaceae</taxon>
        <taxon>Planctobacterium</taxon>
    </lineage>
</organism>
<protein>
    <submittedName>
        <fullName evidence="3">Uncharacterized protein</fullName>
    </submittedName>
</protein>
<feature type="chain" id="PRO_5041370943" evidence="2">
    <location>
        <begin position="22"/>
        <end position="283"/>
    </location>
</feature>
<keyword evidence="4" id="KW-1185">Reference proteome</keyword>
<dbReference type="Proteomes" id="UP001333710">
    <property type="component" value="Chromosome"/>
</dbReference>
<reference evidence="3" key="1">
    <citation type="submission" date="2023-01" db="EMBL/GenBank/DDBJ databases">
        <title>Complete genome sequence of Planctobacterium marinum strain Dej080120_11.</title>
        <authorList>
            <person name="Ueki S."/>
            <person name="Maruyama F."/>
        </authorList>
    </citation>
    <scope>NUCLEOTIDE SEQUENCE</scope>
    <source>
        <strain evidence="3">Dej080120_11</strain>
    </source>
</reference>
<proteinExistence type="predicted"/>
<evidence type="ECO:0000256" key="2">
    <source>
        <dbReference type="SAM" id="SignalP"/>
    </source>
</evidence>
<dbReference type="RefSeq" id="WP_338291898.1">
    <property type="nucleotide sequence ID" value="NZ_AP027272.1"/>
</dbReference>
<gene>
    <name evidence="3" type="ORF">MACH26_14120</name>
</gene>
<feature type="signal peptide" evidence="2">
    <location>
        <begin position="1"/>
        <end position="21"/>
    </location>
</feature>
<feature type="compositionally biased region" description="Basic and acidic residues" evidence="1">
    <location>
        <begin position="113"/>
        <end position="122"/>
    </location>
</feature>
<dbReference type="EMBL" id="AP027272">
    <property type="protein sequence ID" value="BDX05891.1"/>
    <property type="molecule type" value="Genomic_DNA"/>
</dbReference>